<sequence>MTLEIILAIAIPLGTIGLALGAFLLWARLGTKRPVKHDGSGTHWSPFS</sequence>
<dbReference type="RefSeq" id="WP_165235533.1">
    <property type="nucleotide sequence ID" value="NZ_JAAKZV010000032.1"/>
</dbReference>
<accession>A0A6G4TZ07</accession>
<evidence type="ECO:0000256" key="1">
    <source>
        <dbReference type="SAM" id="Phobius"/>
    </source>
</evidence>
<name>A0A6G4TZ07_9ACTN</name>
<comment type="caution">
    <text evidence="2">The sequence shown here is derived from an EMBL/GenBank/DDBJ whole genome shotgun (WGS) entry which is preliminary data.</text>
</comment>
<keyword evidence="3" id="KW-1185">Reference proteome</keyword>
<keyword evidence="1" id="KW-0472">Membrane</keyword>
<evidence type="ECO:0000313" key="2">
    <source>
        <dbReference type="EMBL" id="NGN64358.1"/>
    </source>
</evidence>
<evidence type="ECO:0000313" key="3">
    <source>
        <dbReference type="Proteomes" id="UP000481583"/>
    </source>
</evidence>
<protein>
    <submittedName>
        <fullName evidence="2">Uncharacterized protein</fullName>
    </submittedName>
</protein>
<feature type="transmembrane region" description="Helical" evidence="1">
    <location>
        <begin position="6"/>
        <end position="27"/>
    </location>
</feature>
<reference evidence="2 3" key="1">
    <citation type="submission" date="2020-02" db="EMBL/GenBank/DDBJ databases">
        <title>Whole-genome analyses of novel actinobacteria.</title>
        <authorList>
            <person name="Sahin N."/>
        </authorList>
    </citation>
    <scope>NUCLEOTIDE SEQUENCE [LARGE SCALE GENOMIC DNA]</scope>
    <source>
        <strain evidence="2 3">A7024</strain>
    </source>
</reference>
<dbReference type="Proteomes" id="UP000481583">
    <property type="component" value="Unassembled WGS sequence"/>
</dbReference>
<keyword evidence="1" id="KW-1133">Transmembrane helix</keyword>
<dbReference type="EMBL" id="JAAKZV010000032">
    <property type="protein sequence ID" value="NGN64358.1"/>
    <property type="molecule type" value="Genomic_DNA"/>
</dbReference>
<gene>
    <name evidence="2" type="ORF">G5C51_10635</name>
</gene>
<dbReference type="AlphaFoldDB" id="A0A6G4TZ07"/>
<keyword evidence="1" id="KW-0812">Transmembrane</keyword>
<proteinExistence type="predicted"/>
<organism evidence="2 3">
    <name type="scientific">Streptomyces coryli</name>
    <dbReference type="NCBI Taxonomy" id="1128680"/>
    <lineage>
        <taxon>Bacteria</taxon>
        <taxon>Bacillati</taxon>
        <taxon>Actinomycetota</taxon>
        <taxon>Actinomycetes</taxon>
        <taxon>Kitasatosporales</taxon>
        <taxon>Streptomycetaceae</taxon>
        <taxon>Streptomyces</taxon>
    </lineage>
</organism>